<dbReference type="Proteomes" id="UP000887013">
    <property type="component" value="Unassembled WGS sequence"/>
</dbReference>
<dbReference type="EMBL" id="BMAW01126214">
    <property type="protein sequence ID" value="GFU15699.1"/>
    <property type="molecule type" value="Genomic_DNA"/>
</dbReference>
<name>A0A8X6QDB7_NEPPI</name>
<protein>
    <submittedName>
        <fullName evidence="1">Uncharacterized protein</fullName>
    </submittedName>
</protein>
<evidence type="ECO:0000313" key="2">
    <source>
        <dbReference type="Proteomes" id="UP000887013"/>
    </source>
</evidence>
<comment type="caution">
    <text evidence="1">The sequence shown here is derived from an EMBL/GenBank/DDBJ whole genome shotgun (WGS) entry which is preliminary data.</text>
</comment>
<evidence type="ECO:0000313" key="1">
    <source>
        <dbReference type="EMBL" id="GFU15699.1"/>
    </source>
</evidence>
<accession>A0A8X6QDB7</accession>
<proteinExistence type="predicted"/>
<sequence>MCNETHRLYNPRHLTCVGWWIGTLISSTDDRGGLCCLTKQQGGSISKKLSRFYPEGVLCIVVTSCRKLFSVNVCWWIIPSIMHLSPHQISPPDVPCGSSRSSGEQLTFERNLYSQALAWVAPVSISSSADGLADLPIQFTSRDDGS</sequence>
<organism evidence="1 2">
    <name type="scientific">Nephila pilipes</name>
    <name type="common">Giant wood spider</name>
    <name type="synonym">Nephila maculata</name>
    <dbReference type="NCBI Taxonomy" id="299642"/>
    <lineage>
        <taxon>Eukaryota</taxon>
        <taxon>Metazoa</taxon>
        <taxon>Ecdysozoa</taxon>
        <taxon>Arthropoda</taxon>
        <taxon>Chelicerata</taxon>
        <taxon>Arachnida</taxon>
        <taxon>Araneae</taxon>
        <taxon>Araneomorphae</taxon>
        <taxon>Entelegynae</taxon>
        <taxon>Araneoidea</taxon>
        <taxon>Nephilidae</taxon>
        <taxon>Nephila</taxon>
    </lineage>
</organism>
<gene>
    <name evidence="1" type="ORF">NPIL_244711</name>
</gene>
<dbReference type="AlphaFoldDB" id="A0A8X6QDB7"/>
<reference evidence="1" key="1">
    <citation type="submission" date="2020-08" db="EMBL/GenBank/DDBJ databases">
        <title>Multicomponent nature underlies the extraordinary mechanical properties of spider dragline silk.</title>
        <authorList>
            <person name="Kono N."/>
            <person name="Nakamura H."/>
            <person name="Mori M."/>
            <person name="Yoshida Y."/>
            <person name="Ohtoshi R."/>
            <person name="Malay A.D."/>
            <person name="Moran D.A.P."/>
            <person name="Tomita M."/>
            <person name="Numata K."/>
            <person name="Arakawa K."/>
        </authorList>
    </citation>
    <scope>NUCLEOTIDE SEQUENCE</scope>
</reference>
<keyword evidence="2" id="KW-1185">Reference proteome</keyword>